<dbReference type="InterPro" id="IPR011706">
    <property type="entry name" value="Cu-oxidase_C"/>
</dbReference>
<dbReference type="GO" id="GO:0016491">
    <property type="term" value="F:oxidoreductase activity"/>
    <property type="evidence" value="ECO:0007669"/>
    <property type="project" value="UniProtKB-KW"/>
</dbReference>
<dbReference type="GO" id="GO:0006878">
    <property type="term" value="P:intracellular copper ion homeostasis"/>
    <property type="evidence" value="ECO:0007669"/>
    <property type="project" value="InterPro"/>
</dbReference>
<evidence type="ECO:0000259" key="6">
    <source>
        <dbReference type="Pfam" id="PF07731"/>
    </source>
</evidence>
<dbReference type="OrthoDB" id="9757546at2"/>
<accession>A0A0W0VGH2</accession>
<sequence length="875" mass="98766">MKKLFIILLFGLAINFPIVSFSTPVKTQIIDLTVGYKEVQFTGQRRLAVAVNNQIPGPTLHFKEGERVQINVHNHLNKGTTIHWHGLLVPWQMDGVEHVTQQAIPPGGVFHYEFTPLQAGTYWYHAHSDAQEQDGLYGAIIIDPLSKPDYRYNKDFVIVLSDWSNGGGEQVFANLKKDGDYYAPRFALQPSLMKFLHDYRQASREERKLLIADYRSMQQMRMSIYDISDVAYDAYLLNGKTSADPWQASVTVGDVIRLRFIGAGGSTIYRVKIPGAKMQVVHVQGNDVTPHNVDDFSIAPGETEDVLVKVKDHRPYIIYAESIDTIGKAMGALTTKPKQFVNYQDIIPFPEPKPVTRDMMANMMASMSHGDSMGSKPRATIHSNPSMLRTADHSHHKGDSAKSHQSAGASQSVKHSTPSMTGQKTHHNMNMHSAHPDKIKAGINVSKSMGNQSMPMHSMTMPTEPTLVGDRFTGFNAKAAKIKTIGTKYQSLKAAVKTNNPAKAVDSVIRMELFGYMDRYLWMINGLPEYRAKPILIEPGKRYRIIFTNNSMMRHPMHLHGHWFILRNGHGSHDPLLHTIEVPPGATAVADFDSDASGQWFFHCHHLFHMMAGMARVFQYETIIEVAAGQMKPERDISRSAYVNRPIVRVDEQIPLDRSLIPHPIGHPQGFFFANFLEVDADPFHNVQELTFRGLYGGDYQKLELFVNDAELNQGSVEDADIDIFYWHLLSQFWAIKGGVNYFNQPARSPYWQPGIGIEGLMPYFIETDLRTYYYNGSFKLDLELSRATQISNNLFIETAVRSILATKTVTRAELGNGLNQMRYTLRPFYRVMPGLGIYTKLEYDQYYGAFRKILNHSGESSSETTVSFGVAAIF</sequence>
<evidence type="ECO:0000256" key="3">
    <source>
        <dbReference type="ARBA" id="ARBA00023008"/>
    </source>
</evidence>
<dbReference type="CDD" id="cd13896">
    <property type="entry name" value="CuRO_3_CopA"/>
    <property type="match status" value="1"/>
</dbReference>
<dbReference type="PANTHER" id="PTHR11709:SF394">
    <property type="entry name" value="FI03373P-RELATED"/>
    <property type="match status" value="1"/>
</dbReference>
<dbReference type="Pfam" id="PF07732">
    <property type="entry name" value="Cu-oxidase_3"/>
    <property type="match status" value="1"/>
</dbReference>
<dbReference type="PROSITE" id="PS00080">
    <property type="entry name" value="MULTICOPPER_OXIDASE2"/>
    <property type="match status" value="1"/>
</dbReference>
<evidence type="ECO:0000259" key="7">
    <source>
        <dbReference type="Pfam" id="PF07732"/>
    </source>
</evidence>
<feature type="compositionally biased region" description="Basic and acidic residues" evidence="4">
    <location>
        <begin position="390"/>
        <end position="402"/>
    </location>
</feature>
<dbReference type="EMBL" id="LNYJ01000001">
    <property type="protein sequence ID" value="KTD19217.1"/>
    <property type="molecule type" value="Genomic_DNA"/>
</dbReference>
<evidence type="ECO:0000256" key="4">
    <source>
        <dbReference type="SAM" id="MobiDB-lite"/>
    </source>
</evidence>
<evidence type="ECO:0000313" key="9">
    <source>
        <dbReference type="Proteomes" id="UP000055035"/>
    </source>
</evidence>
<dbReference type="PATRIC" id="fig|456.5.peg.14"/>
<dbReference type="GO" id="GO:0005507">
    <property type="term" value="F:copper ion binding"/>
    <property type="evidence" value="ECO:0007669"/>
    <property type="project" value="InterPro"/>
</dbReference>
<gene>
    <name evidence="8" type="primary">copA_1</name>
    <name evidence="8" type="ORF">Ljor_0014</name>
</gene>
<dbReference type="InterPro" id="IPR011707">
    <property type="entry name" value="Cu-oxidase-like_N"/>
</dbReference>
<feature type="region of interest" description="Disordered" evidence="4">
    <location>
        <begin position="388"/>
        <end position="425"/>
    </location>
</feature>
<keyword evidence="3" id="KW-0186">Copper</keyword>
<dbReference type="AlphaFoldDB" id="A0A0W0VGH2"/>
<feature type="domain" description="Plastocyanin-like" evidence="7">
    <location>
        <begin position="34"/>
        <end position="144"/>
    </location>
</feature>
<dbReference type="InterPro" id="IPR001117">
    <property type="entry name" value="Cu-oxidase_2nd"/>
</dbReference>
<evidence type="ECO:0000313" key="8">
    <source>
        <dbReference type="EMBL" id="KTD19217.1"/>
    </source>
</evidence>
<dbReference type="InterPro" id="IPR002355">
    <property type="entry name" value="Cu_oxidase_Cu_BS"/>
</dbReference>
<keyword evidence="1" id="KW-0479">Metal-binding</keyword>
<protein>
    <submittedName>
        <fullName evidence="8">Copper efflux ATPase</fullName>
    </submittedName>
</protein>
<dbReference type="PANTHER" id="PTHR11709">
    <property type="entry name" value="MULTI-COPPER OXIDASE"/>
    <property type="match status" value="1"/>
</dbReference>
<evidence type="ECO:0000259" key="5">
    <source>
        <dbReference type="Pfam" id="PF00394"/>
    </source>
</evidence>
<dbReference type="GO" id="GO:0009279">
    <property type="term" value="C:cell outer membrane"/>
    <property type="evidence" value="ECO:0007669"/>
    <property type="project" value="InterPro"/>
</dbReference>
<dbReference type="SUPFAM" id="SSF49503">
    <property type="entry name" value="Cupredoxins"/>
    <property type="match status" value="3"/>
</dbReference>
<feature type="domain" description="Plastocyanin-like" evidence="6">
    <location>
        <begin position="511"/>
        <end position="620"/>
    </location>
</feature>
<dbReference type="Pfam" id="PF07731">
    <property type="entry name" value="Cu-oxidase_2"/>
    <property type="match status" value="1"/>
</dbReference>
<name>A0A0W0VGH2_9GAMM</name>
<feature type="domain" description="Plastocyanin-like" evidence="5">
    <location>
        <begin position="231"/>
        <end position="321"/>
    </location>
</feature>
<dbReference type="InterPro" id="IPR007939">
    <property type="entry name" value="Cu-R_B_prcur"/>
</dbReference>
<dbReference type="Pfam" id="PF05275">
    <property type="entry name" value="CopB"/>
    <property type="match status" value="1"/>
</dbReference>
<comment type="caution">
    <text evidence="8">The sequence shown here is derived from an EMBL/GenBank/DDBJ whole genome shotgun (WGS) entry which is preliminary data.</text>
</comment>
<dbReference type="Pfam" id="PF00394">
    <property type="entry name" value="Cu-oxidase"/>
    <property type="match status" value="1"/>
</dbReference>
<keyword evidence="9" id="KW-1185">Reference proteome</keyword>
<keyword evidence="2" id="KW-0560">Oxidoreductase</keyword>
<dbReference type="InterPro" id="IPR034279">
    <property type="entry name" value="CuRO_3_CopA"/>
</dbReference>
<dbReference type="PROSITE" id="PS00079">
    <property type="entry name" value="MULTICOPPER_OXIDASE1"/>
    <property type="match status" value="1"/>
</dbReference>
<dbReference type="InterPro" id="IPR033138">
    <property type="entry name" value="Cu_oxidase_CS"/>
</dbReference>
<evidence type="ECO:0000256" key="1">
    <source>
        <dbReference type="ARBA" id="ARBA00022723"/>
    </source>
</evidence>
<reference evidence="8 9" key="1">
    <citation type="submission" date="2015-11" db="EMBL/GenBank/DDBJ databases">
        <title>Genomic analysis of 38 Legionella species identifies large and diverse effector repertoires.</title>
        <authorList>
            <person name="Burstein D."/>
            <person name="Amaro F."/>
            <person name="Zusman T."/>
            <person name="Lifshitz Z."/>
            <person name="Cohen O."/>
            <person name="Gilbert J.A."/>
            <person name="Pupko T."/>
            <person name="Shuman H.A."/>
            <person name="Segal G."/>
        </authorList>
    </citation>
    <scope>NUCLEOTIDE SEQUENCE [LARGE SCALE GENOMIC DNA]</scope>
    <source>
        <strain evidence="8 9">BL-540</strain>
    </source>
</reference>
<dbReference type="InterPro" id="IPR008972">
    <property type="entry name" value="Cupredoxin"/>
</dbReference>
<dbReference type="InterPro" id="IPR045087">
    <property type="entry name" value="Cu-oxidase_fam"/>
</dbReference>
<proteinExistence type="predicted"/>
<dbReference type="Gene3D" id="2.60.40.420">
    <property type="entry name" value="Cupredoxins - blue copper proteins"/>
    <property type="match status" value="3"/>
</dbReference>
<dbReference type="STRING" id="456.Ljor_0014"/>
<dbReference type="Proteomes" id="UP000055035">
    <property type="component" value="Unassembled WGS sequence"/>
</dbReference>
<feature type="compositionally biased region" description="Polar residues" evidence="4">
    <location>
        <begin position="403"/>
        <end position="423"/>
    </location>
</feature>
<dbReference type="RefSeq" id="WP_058469612.1">
    <property type="nucleotide sequence ID" value="NZ_CAAAIC010000013.1"/>
</dbReference>
<evidence type="ECO:0000256" key="2">
    <source>
        <dbReference type="ARBA" id="ARBA00023002"/>
    </source>
</evidence>
<organism evidence="8 9">
    <name type="scientific">Legionella jordanis</name>
    <dbReference type="NCBI Taxonomy" id="456"/>
    <lineage>
        <taxon>Bacteria</taxon>
        <taxon>Pseudomonadati</taxon>
        <taxon>Pseudomonadota</taxon>
        <taxon>Gammaproteobacteria</taxon>
        <taxon>Legionellales</taxon>
        <taxon>Legionellaceae</taxon>
        <taxon>Legionella</taxon>
    </lineage>
</organism>